<dbReference type="Gene3D" id="3.30.470.30">
    <property type="entry name" value="DNA ligase/mRNA capping enzyme"/>
    <property type="match status" value="1"/>
</dbReference>
<evidence type="ECO:0000313" key="3">
    <source>
        <dbReference type="Proteomes" id="UP001321749"/>
    </source>
</evidence>
<proteinExistence type="predicted"/>
<dbReference type="EMBL" id="MU865096">
    <property type="protein sequence ID" value="KAK4457814.1"/>
    <property type="molecule type" value="Genomic_DNA"/>
</dbReference>
<accession>A0AAV9HC39</accession>
<reference evidence="2" key="1">
    <citation type="journal article" date="2023" name="Mol. Phylogenet. Evol.">
        <title>Genome-scale phylogeny and comparative genomics of the fungal order Sordariales.</title>
        <authorList>
            <person name="Hensen N."/>
            <person name="Bonometti L."/>
            <person name="Westerberg I."/>
            <person name="Brannstrom I.O."/>
            <person name="Guillou S."/>
            <person name="Cros-Aarteil S."/>
            <person name="Calhoun S."/>
            <person name="Haridas S."/>
            <person name="Kuo A."/>
            <person name="Mondo S."/>
            <person name="Pangilinan J."/>
            <person name="Riley R."/>
            <person name="LaButti K."/>
            <person name="Andreopoulos B."/>
            <person name="Lipzen A."/>
            <person name="Chen C."/>
            <person name="Yan M."/>
            <person name="Daum C."/>
            <person name="Ng V."/>
            <person name="Clum A."/>
            <person name="Steindorff A."/>
            <person name="Ohm R.A."/>
            <person name="Martin F."/>
            <person name="Silar P."/>
            <person name="Natvig D.O."/>
            <person name="Lalanne C."/>
            <person name="Gautier V."/>
            <person name="Ament-Velasquez S.L."/>
            <person name="Kruys A."/>
            <person name="Hutchinson M.I."/>
            <person name="Powell A.J."/>
            <person name="Barry K."/>
            <person name="Miller A.N."/>
            <person name="Grigoriev I.V."/>
            <person name="Debuchy R."/>
            <person name="Gladieux P."/>
            <person name="Hiltunen Thoren M."/>
            <person name="Johannesson H."/>
        </authorList>
    </citation>
    <scope>NUCLEOTIDE SEQUENCE</scope>
    <source>
        <strain evidence="2">PSN324</strain>
    </source>
</reference>
<dbReference type="Proteomes" id="UP001321749">
    <property type="component" value="Unassembled WGS sequence"/>
</dbReference>
<name>A0AAV9HC39_9PEZI</name>
<dbReference type="Pfam" id="PF21189">
    <property type="entry name" value="PHA02142"/>
    <property type="match status" value="1"/>
</dbReference>
<comment type="caution">
    <text evidence="2">The sequence shown here is derived from an EMBL/GenBank/DDBJ whole genome shotgun (WGS) entry which is preliminary data.</text>
</comment>
<organism evidence="2 3">
    <name type="scientific">Cladorrhinum samala</name>
    <dbReference type="NCBI Taxonomy" id="585594"/>
    <lineage>
        <taxon>Eukaryota</taxon>
        <taxon>Fungi</taxon>
        <taxon>Dikarya</taxon>
        <taxon>Ascomycota</taxon>
        <taxon>Pezizomycotina</taxon>
        <taxon>Sordariomycetes</taxon>
        <taxon>Sordariomycetidae</taxon>
        <taxon>Sordariales</taxon>
        <taxon>Podosporaceae</taxon>
        <taxon>Cladorrhinum</taxon>
    </lineage>
</organism>
<evidence type="ECO:0000313" key="2">
    <source>
        <dbReference type="EMBL" id="KAK4457814.1"/>
    </source>
</evidence>
<dbReference type="SUPFAM" id="SSF56091">
    <property type="entry name" value="DNA ligase/mRNA capping enzyme, catalytic domain"/>
    <property type="match status" value="1"/>
</dbReference>
<dbReference type="AlphaFoldDB" id="A0AAV9HC39"/>
<reference evidence="2" key="2">
    <citation type="submission" date="2023-06" db="EMBL/GenBank/DDBJ databases">
        <authorList>
            <consortium name="Lawrence Berkeley National Laboratory"/>
            <person name="Mondo S.J."/>
            <person name="Hensen N."/>
            <person name="Bonometti L."/>
            <person name="Westerberg I."/>
            <person name="Brannstrom I.O."/>
            <person name="Guillou S."/>
            <person name="Cros-Aarteil S."/>
            <person name="Calhoun S."/>
            <person name="Haridas S."/>
            <person name="Kuo A."/>
            <person name="Pangilinan J."/>
            <person name="Riley R."/>
            <person name="Labutti K."/>
            <person name="Andreopoulos B."/>
            <person name="Lipzen A."/>
            <person name="Chen C."/>
            <person name="Yanf M."/>
            <person name="Daum C."/>
            <person name="Ng V."/>
            <person name="Clum A."/>
            <person name="Steindorff A."/>
            <person name="Ohm R."/>
            <person name="Martin F."/>
            <person name="Silar P."/>
            <person name="Natvig D."/>
            <person name="Lalanne C."/>
            <person name="Gautier V."/>
            <person name="Ament-Velasquez S.L."/>
            <person name="Kruys A."/>
            <person name="Hutchinson M.I."/>
            <person name="Powell A.J."/>
            <person name="Barry K."/>
            <person name="Miller A.N."/>
            <person name="Grigoriev I.V."/>
            <person name="Debuchy R."/>
            <person name="Gladieux P."/>
            <person name="Thoren M.H."/>
            <person name="Johannesson H."/>
        </authorList>
    </citation>
    <scope>NUCLEOTIDE SEQUENCE</scope>
    <source>
        <strain evidence="2">PSN324</strain>
    </source>
</reference>
<gene>
    <name evidence="2" type="ORF">QBC42DRAFT_187581</name>
</gene>
<protein>
    <recommendedName>
        <fullName evidence="1">RNA ligase domain-containing protein</fullName>
    </recommendedName>
</protein>
<sequence>MKTGVPRKMVTIRRISSINPHALHSRKFCQVMVDNWSVIARKEHGFKVNELVAFFEPDSFIPDNETFSLVNFTSELGGNCSRIKFQNTDGYRVSINRHKASPLAAAGGKVRIMSEAFICRIEKIPRLRAAYAAKLAEGRAKDMIGQELDHYIRSADFSTDIGVTKWEAARADASINPPCPFFILGTQINRLANCPNLFIDAKYKTDSYYSYQQTVKKDGCSMTVYYVPATSKYFGLLPDLCSADWNHISSAVSDDGRFGVCTANTEICENIYHVNAEAYWRTALRAKLHKLLRELKQPIAIQGELVGAKASGNPYGYGSDSLHDFFVFGMFDVETGERWKPNDVVDFVKRHQQAYPQLKHVPVVNESVMLHQLADSHAAVQAIADSMDGEEGLVFKCVNDAELSFKVLNSTWRL</sequence>
<feature type="domain" description="RNA ligase" evidence="1">
    <location>
        <begin position="211"/>
        <end position="407"/>
    </location>
</feature>
<dbReference type="Pfam" id="PF09414">
    <property type="entry name" value="RNA_ligase"/>
    <property type="match status" value="1"/>
</dbReference>
<evidence type="ECO:0000259" key="1">
    <source>
        <dbReference type="Pfam" id="PF09414"/>
    </source>
</evidence>
<keyword evidence="3" id="KW-1185">Reference proteome</keyword>
<feature type="non-terminal residue" evidence="2">
    <location>
        <position position="414"/>
    </location>
</feature>
<dbReference type="InterPro" id="IPR021122">
    <property type="entry name" value="RNA_ligase_dom_REL/Rnl2"/>
</dbReference>